<dbReference type="PROSITE" id="PS00758">
    <property type="entry name" value="ARGE_DAPE_CPG2_1"/>
    <property type="match status" value="1"/>
</dbReference>
<evidence type="ECO:0000256" key="5">
    <source>
        <dbReference type="ARBA" id="ARBA00023285"/>
    </source>
</evidence>
<dbReference type="RefSeq" id="WP_188499559.1">
    <property type="nucleotide sequence ID" value="NZ_BMFP01000001.1"/>
</dbReference>
<protein>
    <submittedName>
        <fullName evidence="7">Acetylornithine deacetylase</fullName>
    </submittedName>
</protein>
<dbReference type="PANTHER" id="PTHR43808:SF31">
    <property type="entry name" value="N-ACETYL-L-CITRULLINE DEACETYLASE"/>
    <property type="match status" value="1"/>
</dbReference>
<evidence type="ECO:0000256" key="3">
    <source>
        <dbReference type="ARBA" id="ARBA00022801"/>
    </source>
</evidence>
<evidence type="ECO:0000259" key="6">
    <source>
        <dbReference type="Pfam" id="PF07687"/>
    </source>
</evidence>
<dbReference type="Proteomes" id="UP000634043">
    <property type="component" value="Unassembled WGS sequence"/>
</dbReference>
<evidence type="ECO:0000313" key="7">
    <source>
        <dbReference type="EMBL" id="GGF99656.1"/>
    </source>
</evidence>
<proteinExistence type="predicted"/>
<evidence type="ECO:0000256" key="2">
    <source>
        <dbReference type="ARBA" id="ARBA00022723"/>
    </source>
</evidence>
<keyword evidence="3" id="KW-0378">Hydrolase</keyword>
<sequence length="353" mass="39005">MHKDLYLESLALLRQLIAIPSFSREEDKTADLMAGFLESKGVKIHRKLNNVWAFNKQYNAALPTLLLNSHHDTVKPNTGYTRDPFAATIEDGKLYGLGSNDAGGCLVSLLATFLYFYERSDLRYNLVFAATAEEEISGKNGLELILPELGELEAAIVGEPTLMQLAVAEKGLLVLDCVAQGRSGHAAREEGLNAIYEALPDITWFQTYRFPTVSEHLGPVKMSVTMVQAGTQHNVVPDQCRFTVDVRLTDAYSMDEVLEVIRQHVKAEVTPRSMRLKPSSIPMEHPLVQAGIALGRTTYGSPTTSDQALLSIPSLKLGPGDSARSHMADEFIYLKELEEGIALYIDILERVVK</sequence>
<dbReference type="InterPro" id="IPR001261">
    <property type="entry name" value="ArgE/DapE_CS"/>
</dbReference>
<dbReference type="InterPro" id="IPR036264">
    <property type="entry name" value="Bact_exopeptidase_dim_dom"/>
</dbReference>
<dbReference type="InterPro" id="IPR050072">
    <property type="entry name" value="Peptidase_M20A"/>
</dbReference>
<name>A0ABQ1VWH5_9BACT</name>
<dbReference type="SUPFAM" id="SSF53187">
    <property type="entry name" value="Zn-dependent exopeptidases"/>
    <property type="match status" value="1"/>
</dbReference>
<keyword evidence="2" id="KW-0479">Metal-binding</keyword>
<dbReference type="Gene3D" id="3.30.70.360">
    <property type="match status" value="1"/>
</dbReference>
<evidence type="ECO:0000256" key="1">
    <source>
        <dbReference type="ARBA" id="ARBA00001947"/>
    </source>
</evidence>
<dbReference type="Gene3D" id="3.40.630.10">
    <property type="entry name" value="Zn peptidases"/>
    <property type="match status" value="1"/>
</dbReference>
<keyword evidence="5" id="KW-0170">Cobalt</keyword>
<organism evidence="7 8">
    <name type="scientific">Pontibacter amylolyticus</name>
    <dbReference type="NCBI Taxonomy" id="1424080"/>
    <lineage>
        <taxon>Bacteria</taxon>
        <taxon>Pseudomonadati</taxon>
        <taxon>Bacteroidota</taxon>
        <taxon>Cytophagia</taxon>
        <taxon>Cytophagales</taxon>
        <taxon>Hymenobacteraceae</taxon>
        <taxon>Pontibacter</taxon>
    </lineage>
</organism>
<comment type="cofactor">
    <cofactor evidence="1">
        <name>Zn(2+)</name>
        <dbReference type="ChEBI" id="CHEBI:29105"/>
    </cofactor>
</comment>
<feature type="domain" description="Peptidase M20 dimerisation" evidence="6">
    <location>
        <begin position="167"/>
        <end position="268"/>
    </location>
</feature>
<accession>A0ABQ1VWH5</accession>
<dbReference type="EMBL" id="BMFP01000001">
    <property type="protein sequence ID" value="GGF99656.1"/>
    <property type="molecule type" value="Genomic_DNA"/>
</dbReference>
<comment type="caution">
    <text evidence="7">The sequence shown here is derived from an EMBL/GenBank/DDBJ whole genome shotgun (WGS) entry which is preliminary data.</text>
</comment>
<dbReference type="InterPro" id="IPR002933">
    <property type="entry name" value="Peptidase_M20"/>
</dbReference>
<dbReference type="Pfam" id="PF01546">
    <property type="entry name" value="Peptidase_M20"/>
    <property type="match status" value="1"/>
</dbReference>
<keyword evidence="8" id="KW-1185">Reference proteome</keyword>
<dbReference type="SUPFAM" id="SSF55031">
    <property type="entry name" value="Bacterial exopeptidase dimerisation domain"/>
    <property type="match status" value="1"/>
</dbReference>
<keyword evidence="4" id="KW-0862">Zinc</keyword>
<gene>
    <name evidence="7" type="ORF">GCM10011323_00970</name>
</gene>
<dbReference type="PANTHER" id="PTHR43808">
    <property type="entry name" value="ACETYLORNITHINE DEACETYLASE"/>
    <property type="match status" value="1"/>
</dbReference>
<dbReference type="CDD" id="cd05651">
    <property type="entry name" value="M20_ArgE_DapE-like"/>
    <property type="match status" value="1"/>
</dbReference>
<evidence type="ECO:0000313" key="8">
    <source>
        <dbReference type="Proteomes" id="UP000634043"/>
    </source>
</evidence>
<evidence type="ECO:0000256" key="4">
    <source>
        <dbReference type="ARBA" id="ARBA00022833"/>
    </source>
</evidence>
<dbReference type="InterPro" id="IPR011650">
    <property type="entry name" value="Peptidase_M20_dimer"/>
</dbReference>
<reference evidence="8" key="1">
    <citation type="journal article" date="2019" name="Int. J. Syst. Evol. Microbiol.">
        <title>The Global Catalogue of Microorganisms (GCM) 10K type strain sequencing project: providing services to taxonomists for standard genome sequencing and annotation.</title>
        <authorList>
            <consortium name="The Broad Institute Genomics Platform"/>
            <consortium name="The Broad Institute Genome Sequencing Center for Infectious Disease"/>
            <person name="Wu L."/>
            <person name="Ma J."/>
        </authorList>
    </citation>
    <scope>NUCLEOTIDE SEQUENCE [LARGE SCALE GENOMIC DNA]</scope>
    <source>
        <strain evidence="8">CGMCC 1.12749</strain>
    </source>
</reference>
<dbReference type="Pfam" id="PF07687">
    <property type="entry name" value="M20_dimer"/>
    <property type="match status" value="1"/>
</dbReference>